<dbReference type="SMART" id="SM01126">
    <property type="entry name" value="DDE_Tnp_IS1595"/>
    <property type="match status" value="1"/>
</dbReference>
<reference evidence="2" key="1">
    <citation type="submission" date="2020-10" db="EMBL/GenBank/DDBJ databases">
        <title>Chromosome-scale genome assembly of the Allis shad, Alosa alosa.</title>
        <authorList>
            <person name="Margot Z."/>
            <person name="Christophe K."/>
            <person name="Cabau C."/>
            <person name="Louis A."/>
            <person name="Berthelot C."/>
            <person name="Parey E."/>
            <person name="Roest Crollius H."/>
            <person name="Montfort J."/>
            <person name="Robinson-Rechavi M."/>
            <person name="Bucao C."/>
            <person name="Bouchez O."/>
            <person name="Gislard M."/>
            <person name="Lluch J."/>
            <person name="Milhes M."/>
            <person name="Lampietro C."/>
            <person name="Lopez Roques C."/>
            <person name="Donnadieu C."/>
            <person name="Braasch I."/>
            <person name="Desvignes T."/>
            <person name="Postlethwait J."/>
            <person name="Bobe J."/>
            <person name="Guiguen Y."/>
        </authorList>
    </citation>
    <scope>NUCLEOTIDE SEQUENCE</scope>
    <source>
        <strain evidence="2">M-15738</strain>
        <tissue evidence="2">Blood</tissue>
    </source>
</reference>
<dbReference type="InterPro" id="IPR053164">
    <property type="entry name" value="IS1016-like_transposase"/>
</dbReference>
<dbReference type="EMBL" id="JADWDJ010000011">
    <property type="protein sequence ID" value="KAG5273045.1"/>
    <property type="molecule type" value="Genomic_DNA"/>
</dbReference>
<dbReference type="GO" id="GO:0003676">
    <property type="term" value="F:nucleic acid binding"/>
    <property type="evidence" value="ECO:0007669"/>
    <property type="project" value="InterPro"/>
</dbReference>
<dbReference type="InterPro" id="IPR036397">
    <property type="entry name" value="RNaseH_sf"/>
</dbReference>
<dbReference type="Gene3D" id="3.30.420.10">
    <property type="entry name" value="Ribonuclease H-like superfamily/Ribonuclease H"/>
    <property type="match status" value="1"/>
</dbReference>
<accession>A0AAV6GDM0</accession>
<dbReference type="PANTHER" id="PTHR47163">
    <property type="entry name" value="DDE_TNP_IS1595 DOMAIN-CONTAINING PROTEIN"/>
    <property type="match status" value="1"/>
</dbReference>
<comment type="caution">
    <text evidence="2">The sequence shown here is derived from an EMBL/GenBank/DDBJ whole genome shotgun (WGS) entry which is preliminary data.</text>
</comment>
<evidence type="ECO:0000313" key="3">
    <source>
        <dbReference type="Proteomes" id="UP000823561"/>
    </source>
</evidence>
<dbReference type="InterPro" id="IPR024445">
    <property type="entry name" value="Tnp_ISXO2-like"/>
</dbReference>
<dbReference type="Pfam" id="PF12762">
    <property type="entry name" value="DDE_Tnp_IS1595"/>
    <property type="match status" value="1"/>
</dbReference>
<gene>
    <name evidence="2" type="ORF">AALO_G00146990</name>
</gene>
<protein>
    <recommendedName>
        <fullName evidence="1">ISXO2-like transposase domain-containing protein</fullName>
    </recommendedName>
</protein>
<organism evidence="2 3">
    <name type="scientific">Alosa alosa</name>
    <name type="common">allis shad</name>
    <dbReference type="NCBI Taxonomy" id="278164"/>
    <lineage>
        <taxon>Eukaryota</taxon>
        <taxon>Metazoa</taxon>
        <taxon>Chordata</taxon>
        <taxon>Craniata</taxon>
        <taxon>Vertebrata</taxon>
        <taxon>Euteleostomi</taxon>
        <taxon>Actinopterygii</taxon>
        <taxon>Neopterygii</taxon>
        <taxon>Teleostei</taxon>
        <taxon>Clupei</taxon>
        <taxon>Clupeiformes</taxon>
        <taxon>Clupeoidei</taxon>
        <taxon>Clupeidae</taxon>
        <taxon>Alosa</taxon>
    </lineage>
</organism>
<feature type="domain" description="ISXO2-like transposase" evidence="1">
    <location>
        <begin position="1"/>
        <end position="113"/>
    </location>
</feature>
<dbReference type="PANTHER" id="PTHR47163:SF2">
    <property type="entry name" value="SI:DKEY-17M8.2"/>
    <property type="match status" value="1"/>
</dbReference>
<evidence type="ECO:0000313" key="2">
    <source>
        <dbReference type="EMBL" id="KAG5273045.1"/>
    </source>
</evidence>
<evidence type="ECO:0000259" key="1">
    <source>
        <dbReference type="SMART" id="SM01126"/>
    </source>
</evidence>
<dbReference type="Proteomes" id="UP000823561">
    <property type="component" value="Chromosome 11"/>
</dbReference>
<keyword evidence="3" id="KW-1185">Reference proteome</keyword>
<proteinExistence type="predicted"/>
<name>A0AAV6GDM0_9TELE</name>
<dbReference type="AlphaFoldDB" id="A0AAV6GDM0"/>
<sequence>MLEVHRQTRRPILKLVKTRARATLIPIIEKHVRCNSNIYSDSWRAYVNALNPRGYRHFPVNHRHHFVDPLTGSHTQHIERFWRTVKEQIWRVRGNRSEKLLKTHLKVIEWTYWLGKRNAKGVFAQMVHDIAKTYKV</sequence>